<accession>I8T3Y4</accession>
<feature type="region of interest" description="Disordered" evidence="1">
    <location>
        <begin position="25"/>
        <end position="49"/>
    </location>
</feature>
<dbReference type="Proteomes" id="UP000003704">
    <property type="component" value="Unassembled WGS sequence"/>
</dbReference>
<name>I8T3Y4_9GAMM</name>
<reference evidence="3 4" key="1">
    <citation type="journal article" date="2012" name="J. Bacteriol.">
        <title>Genome Sequence of n-Alkane-Degrading Hydrocarboniphaga effusa Strain AP103T (ATCC BAA-332T).</title>
        <authorList>
            <person name="Chang H.K."/>
            <person name="Zylstra G.J."/>
            <person name="Chae J.C."/>
        </authorList>
    </citation>
    <scope>NUCLEOTIDE SEQUENCE [LARGE SCALE GENOMIC DNA]</scope>
    <source>
        <strain evidence="3 4">AP103</strain>
    </source>
</reference>
<dbReference type="STRING" id="1172194.WQQ_38200"/>
<keyword evidence="4" id="KW-1185">Reference proteome</keyword>
<feature type="chain" id="PRO_5003714381" description="Integral membrane protein" evidence="2">
    <location>
        <begin position="25"/>
        <end position="142"/>
    </location>
</feature>
<sequence length="142" mass="14988">MNRANHWIAVIASASLLASAAAFADPPEGKGKSKGKGHGKSHGSQSYGDDALVHVSVNFSDARRLAVDHGYTGYASLPPGIRKNLARGKPLPPGIAKKVVPGPMLQGLPRYDGYEWRVYGADLILVQVATAVIAEVLIDVFS</sequence>
<feature type="signal peptide" evidence="2">
    <location>
        <begin position="1"/>
        <end position="24"/>
    </location>
</feature>
<feature type="compositionally biased region" description="Basic residues" evidence="1">
    <location>
        <begin position="32"/>
        <end position="41"/>
    </location>
</feature>
<evidence type="ECO:0000313" key="3">
    <source>
        <dbReference type="EMBL" id="EIT68625.1"/>
    </source>
</evidence>
<dbReference type="EMBL" id="AKGD01000003">
    <property type="protein sequence ID" value="EIT68625.1"/>
    <property type="molecule type" value="Genomic_DNA"/>
</dbReference>
<keyword evidence="2" id="KW-0732">Signal</keyword>
<evidence type="ECO:0000256" key="1">
    <source>
        <dbReference type="SAM" id="MobiDB-lite"/>
    </source>
</evidence>
<dbReference type="PATRIC" id="fig|1172194.4.peg.3707"/>
<gene>
    <name evidence="3" type="ORF">WQQ_38200</name>
</gene>
<evidence type="ECO:0000313" key="4">
    <source>
        <dbReference type="Proteomes" id="UP000003704"/>
    </source>
</evidence>
<protein>
    <recommendedName>
        <fullName evidence="5">Integral membrane protein</fullName>
    </recommendedName>
</protein>
<dbReference type="AlphaFoldDB" id="I8T3Y4"/>
<proteinExistence type="predicted"/>
<dbReference type="NCBIfam" id="NF040487">
    <property type="entry name" value="T3SS_CigR_fam"/>
    <property type="match status" value="1"/>
</dbReference>
<dbReference type="OrthoDB" id="6433631at2"/>
<organism evidence="3 4">
    <name type="scientific">Hydrocarboniphaga effusa AP103</name>
    <dbReference type="NCBI Taxonomy" id="1172194"/>
    <lineage>
        <taxon>Bacteria</taxon>
        <taxon>Pseudomonadati</taxon>
        <taxon>Pseudomonadota</taxon>
        <taxon>Gammaproteobacteria</taxon>
        <taxon>Nevskiales</taxon>
        <taxon>Nevskiaceae</taxon>
        <taxon>Hydrocarboniphaga</taxon>
    </lineage>
</organism>
<evidence type="ECO:0000256" key="2">
    <source>
        <dbReference type="SAM" id="SignalP"/>
    </source>
</evidence>
<dbReference type="RefSeq" id="WP_007186755.1">
    <property type="nucleotide sequence ID" value="NZ_AKGD01000003.1"/>
</dbReference>
<dbReference type="Gene3D" id="3.10.450.160">
    <property type="entry name" value="inner membrane protein cigr"/>
    <property type="match status" value="1"/>
</dbReference>
<comment type="caution">
    <text evidence="3">The sequence shown here is derived from an EMBL/GenBank/DDBJ whole genome shotgun (WGS) entry which is preliminary data.</text>
</comment>
<evidence type="ECO:0008006" key="5">
    <source>
        <dbReference type="Google" id="ProtNLM"/>
    </source>
</evidence>